<organism evidence="1">
    <name type="scientific">marine sediment metagenome</name>
    <dbReference type="NCBI Taxonomy" id="412755"/>
    <lineage>
        <taxon>unclassified sequences</taxon>
        <taxon>metagenomes</taxon>
        <taxon>ecological metagenomes</taxon>
    </lineage>
</organism>
<name>X1KVW4_9ZZZZ</name>
<feature type="non-terminal residue" evidence="1">
    <location>
        <position position="31"/>
    </location>
</feature>
<comment type="caution">
    <text evidence="1">The sequence shown here is derived from an EMBL/GenBank/DDBJ whole genome shotgun (WGS) entry which is preliminary data.</text>
</comment>
<dbReference type="AlphaFoldDB" id="X1KVW4"/>
<reference evidence="1" key="1">
    <citation type="journal article" date="2014" name="Front. Microbiol.">
        <title>High frequency of phylogenetically diverse reductive dehalogenase-homologous genes in deep subseafloor sedimentary metagenomes.</title>
        <authorList>
            <person name="Kawai M."/>
            <person name="Futagami T."/>
            <person name="Toyoda A."/>
            <person name="Takaki Y."/>
            <person name="Nishi S."/>
            <person name="Hori S."/>
            <person name="Arai W."/>
            <person name="Tsubouchi T."/>
            <person name="Morono Y."/>
            <person name="Uchiyama I."/>
            <person name="Ito T."/>
            <person name="Fujiyama A."/>
            <person name="Inagaki F."/>
            <person name="Takami H."/>
        </authorList>
    </citation>
    <scope>NUCLEOTIDE SEQUENCE</scope>
    <source>
        <strain evidence="1">Expedition CK06-06</strain>
    </source>
</reference>
<gene>
    <name evidence="1" type="ORF">S03H2_73154</name>
</gene>
<evidence type="ECO:0000313" key="1">
    <source>
        <dbReference type="EMBL" id="GAH97780.1"/>
    </source>
</evidence>
<sequence>ARYVDDKFSEEYHQTVGANFLVKEIDLGIIV</sequence>
<protein>
    <submittedName>
        <fullName evidence="1">Uncharacterized protein</fullName>
    </submittedName>
</protein>
<accession>X1KVW4</accession>
<feature type="non-terminal residue" evidence="1">
    <location>
        <position position="1"/>
    </location>
</feature>
<dbReference type="EMBL" id="BARU01049981">
    <property type="protein sequence ID" value="GAH97780.1"/>
    <property type="molecule type" value="Genomic_DNA"/>
</dbReference>
<proteinExistence type="predicted"/>